<feature type="region of interest" description="Disordered" evidence="2">
    <location>
        <begin position="455"/>
        <end position="503"/>
    </location>
</feature>
<dbReference type="CDD" id="cd16894">
    <property type="entry name" value="MltD-like"/>
    <property type="match status" value="1"/>
</dbReference>
<dbReference type="SUPFAM" id="SSF54106">
    <property type="entry name" value="LysM domain"/>
    <property type="match status" value="1"/>
</dbReference>
<feature type="domain" description="LysM" evidence="4">
    <location>
        <begin position="401"/>
        <end position="445"/>
    </location>
</feature>
<dbReference type="PANTHER" id="PTHR37423">
    <property type="entry name" value="SOLUBLE LYTIC MUREIN TRANSGLYCOSYLASE-RELATED"/>
    <property type="match status" value="1"/>
</dbReference>
<evidence type="ECO:0000256" key="2">
    <source>
        <dbReference type="SAM" id="MobiDB-lite"/>
    </source>
</evidence>
<dbReference type="PANTHER" id="PTHR37423:SF2">
    <property type="entry name" value="MEMBRANE-BOUND LYTIC MUREIN TRANSGLYCOSYLASE C"/>
    <property type="match status" value="1"/>
</dbReference>
<comment type="caution">
    <text evidence="5">The sequence shown here is derived from an EMBL/GenBank/DDBJ whole genome shotgun (WGS) entry which is preliminary data.</text>
</comment>
<dbReference type="Proteomes" id="UP000020766">
    <property type="component" value="Unassembled WGS sequence"/>
</dbReference>
<evidence type="ECO:0000256" key="1">
    <source>
        <dbReference type="ARBA" id="ARBA00007734"/>
    </source>
</evidence>
<keyword evidence="6" id="KW-1185">Reference proteome</keyword>
<dbReference type="PATRIC" id="fig|1457173.3.peg.2589"/>
<evidence type="ECO:0000259" key="4">
    <source>
        <dbReference type="PROSITE" id="PS51782"/>
    </source>
</evidence>
<dbReference type="Gene3D" id="3.10.350.10">
    <property type="entry name" value="LysM domain"/>
    <property type="match status" value="1"/>
</dbReference>
<evidence type="ECO:0000313" key="6">
    <source>
        <dbReference type="Proteomes" id="UP000020766"/>
    </source>
</evidence>
<dbReference type="CDD" id="cd00118">
    <property type="entry name" value="LysM"/>
    <property type="match status" value="1"/>
</dbReference>
<dbReference type="PROSITE" id="PS51257">
    <property type="entry name" value="PROKAR_LIPOPROTEIN"/>
    <property type="match status" value="1"/>
</dbReference>
<feature type="signal peptide" evidence="3">
    <location>
        <begin position="1"/>
        <end position="21"/>
    </location>
</feature>
<keyword evidence="3" id="KW-0732">Signal</keyword>
<dbReference type="InterPro" id="IPR018392">
    <property type="entry name" value="LysM"/>
</dbReference>
<comment type="similarity">
    <text evidence="1">Belongs to the transglycosylase Slt family.</text>
</comment>
<dbReference type="InterPro" id="IPR036779">
    <property type="entry name" value="LysM_dom_sf"/>
</dbReference>
<proteinExistence type="inferred from homology"/>
<feature type="chain" id="PRO_5001474660" evidence="3">
    <location>
        <begin position="22"/>
        <end position="503"/>
    </location>
</feature>
<dbReference type="AlphaFoldDB" id="A0A014Q8Q0"/>
<dbReference type="EMBL" id="JBOK01000015">
    <property type="protein sequence ID" value="EXU79562.1"/>
    <property type="molecule type" value="Genomic_DNA"/>
</dbReference>
<name>A0A014Q8Q0_9BURK</name>
<dbReference type="InterPro" id="IPR023346">
    <property type="entry name" value="Lysozyme-like_dom_sf"/>
</dbReference>
<feature type="compositionally biased region" description="Polar residues" evidence="2">
    <location>
        <begin position="455"/>
        <end position="471"/>
    </location>
</feature>
<organism evidence="5 6">
    <name type="scientific">Comamonas aquatica DA1877</name>
    <dbReference type="NCBI Taxonomy" id="1457173"/>
    <lineage>
        <taxon>Bacteria</taxon>
        <taxon>Pseudomonadati</taxon>
        <taxon>Pseudomonadota</taxon>
        <taxon>Betaproteobacteria</taxon>
        <taxon>Burkholderiales</taxon>
        <taxon>Comamonadaceae</taxon>
        <taxon>Comamonas</taxon>
    </lineage>
</organism>
<dbReference type="GO" id="GO:0000270">
    <property type="term" value="P:peptidoglycan metabolic process"/>
    <property type="evidence" value="ECO:0007669"/>
    <property type="project" value="InterPro"/>
</dbReference>
<protein>
    <submittedName>
        <fullName evidence="5">Lytic transglycosylase</fullName>
    </submittedName>
</protein>
<dbReference type="PROSITE" id="PS51782">
    <property type="entry name" value="LYSM"/>
    <property type="match status" value="1"/>
</dbReference>
<dbReference type="Pfam" id="PF01464">
    <property type="entry name" value="SLT"/>
    <property type="match status" value="1"/>
</dbReference>
<evidence type="ECO:0000256" key="3">
    <source>
        <dbReference type="SAM" id="SignalP"/>
    </source>
</evidence>
<dbReference type="GO" id="GO:0008933">
    <property type="term" value="F:peptidoglycan lytic transglycosylase activity"/>
    <property type="evidence" value="ECO:0007669"/>
    <property type="project" value="InterPro"/>
</dbReference>
<dbReference type="Gene3D" id="1.10.530.10">
    <property type="match status" value="1"/>
</dbReference>
<dbReference type="Pfam" id="PF01476">
    <property type="entry name" value="LysM"/>
    <property type="match status" value="2"/>
</dbReference>
<dbReference type="STRING" id="225991.MA05_12780"/>
<reference evidence="5 6" key="1">
    <citation type="submission" date="2014-01" db="EMBL/GenBank/DDBJ databases">
        <title>Interspecies Systems Biology Uncovers Metabolites Affecting C. elegans Gene Expression and Life History Traits.</title>
        <authorList>
            <person name="Watson E."/>
            <person name="Macneil L.T."/>
            <person name="Ritter A.D."/>
            <person name="Yilmaz L.S."/>
            <person name="Rosebrock A.P."/>
            <person name="Caudy A.A."/>
            <person name="Walhout A.J."/>
        </authorList>
    </citation>
    <scope>NUCLEOTIDE SEQUENCE [LARGE SCALE GENOMIC DNA]</scope>
    <source>
        <strain evidence="5 6">DA1877</strain>
    </source>
</reference>
<dbReference type="InterPro" id="IPR000189">
    <property type="entry name" value="Transglyc_AS"/>
</dbReference>
<dbReference type="InterPro" id="IPR008258">
    <property type="entry name" value="Transglycosylase_SLT_dom_1"/>
</dbReference>
<dbReference type="RefSeq" id="WP_081770763.1">
    <property type="nucleotide sequence ID" value="NZ_JBOK01000015.1"/>
</dbReference>
<evidence type="ECO:0000313" key="5">
    <source>
        <dbReference type="EMBL" id="EXU79562.1"/>
    </source>
</evidence>
<gene>
    <name evidence="5" type="ORF">AX13_04570</name>
</gene>
<accession>A0A014Q8Q0</accession>
<dbReference type="PROSITE" id="PS00922">
    <property type="entry name" value="TRANSGLYCOSYLASE"/>
    <property type="match status" value="1"/>
</dbReference>
<dbReference type="SUPFAM" id="SSF53955">
    <property type="entry name" value="Lysozyme-like"/>
    <property type="match status" value="1"/>
</dbReference>
<dbReference type="GO" id="GO:0016020">
    <property type="term" value="C:membrane"/>
    <property type="evidence" value="ECO:0007669"/>
    <property type="project" value="InterPro"/>
</dbReference>
<sequence length="503" mass="56381">MNLRHLLVLASVVWLAGCATAPSTSSYDGPLKPITRASPGTSKVTSLEYNSDLWERIRRGFAMPDLEHELVGSQEQWYGSRPDYIERMTTRSSKYLFHIVEELEQRNMPMELALLPYIESAFNPQAVSSAKAAGMWQFMPATGSYFELTQNAFRDDRRDVLASTRAALDYLEKLHRMFGDWHLALAAYNWGEGSVGRAIKRNERMGLETSYTDLNMPGETRNYVPKLQAVKNIIAHPEKFNIELPNIENHPYFQAVEIKRDMDIELVARLADVRLEDFKALNPSFSRPTIFAAGTTQILLPWDNAKVFQRNLAAYDDDQYASWTVWVAPSTMTVASAAQRVGMSETDLRSVNRIPPRMMIKAGSALMVPRSPQHRQDVSTHIADHGTLAFAPEITEVTRRTAVKVLRGDNMAKVASRHGVTVANLARWNDMKPTASLRAGQSLEVYKTVRVSAAPTRTAQVSKSTKASNTSKRPRATGTAKEKPVVTKVAQQARGDTPTKRKR</sequence>